<gene>
    <name evidence="1" type="ORF">FNV43_RR20006</name>
</gene>
<reference evidence="1" key="1">
    <citation type="submission" date="2020-03" db="EMBL/GenBank/DDBJ databases">
        <title>A high-quality chromosome-level genome assembly of a woody plant with both climbing and erect habits, Rhamnella rubrinervis.</title>
        <authorList>
            <person name="Lu Z."/>
            <person name="Yang Y."/>
            <person name="Zhu X."/>
            <person name="Sun Y."/>
        </authorList>
    </citation>
    <scope>NUCLEOTIDE SEQUENCE</scope>
    <source>
        <strain evidence="1">BYM</strain>
        <tissue evidence="1">Leaf</tissue>
    </source>
</reference>
<accession>A0A8K0DZJ6</accession>
<dbReference type="AlphaFoldDB" id="A0A8K0DZJ6"/>
<organism evidence="1 2">
    <name type="scientific">Rhamnella rubrinervis</name>
    <dbReference type="NCBI Taxonomy" id="2594499"/>
    <lineage>
        <taxon>Eukaryota</taxon>
        <taxon>Viridiplantae</taxon>
        <taxon>Streptophyta</taxon>
        <taxon>Embryophyta</taxon>
        <taxon>Tracheophyta</taxon>
        <taxon>Spermatophyta</taxon>
        <taxon>Magnoliopsida</taxon>
        <taxon>eudicotyledons</taxon>
        <taxon>Gunneridae</taxon>
        <taxon>Pentapetalae</taxon>
        <taxon>rosids</taxon>
        <taxon>fabids</taxon>
        <taxon>Rosales</taxon>
        <taxon>Rhamnaceae</taxon>
        <taxon>rhamnoid group</taxon>
        <taxon>Rhamneae</taxon>
        <taxon>Rhamnella</taxon>
    </lineage>
</organism>
<dbReference type="GO" id="GO:0005634">
    <property type="term" value="C:nucleus"/>
    <property type="evidence" value="ECO:0007669"/>
    <property type="project" value="InterPro"/>
</dbReference>
<dbReference type="OrthoDB" id="514967at2759"/>
<evidence type="ECO:0000313" key="1">
    <source>
        <dbReference type="EMBL" id="KAF3437253.1"/>
    </source>
</evidence>
<dbReference type="Gene3D" id="4.10.1100.10">
    <property type="entry name" value="Transcription factor, SBP-box domain"/>
    <property type="match status" value="1"/>
</dbReference>
<proteinExistence type="predicted"/>
<dbReference type="Proteomes" id="UP000796880">
    <property type="component" value="Unassembled WGS sequence"/>
</dbReference>
<dbReference type="InterPro" id="IPR036893">
    <property type="entry name" value="SBP_sf"/>
</dbReference>
<dbReference type="EMBL" id="VOIH02000009">
    <property type="protein sequence ID" value="KAF3437253.1"/>
    <property type="molecule type" value="Genomic_DNA"/>
</dbReference>
<comment type="caution">
    <text evidence="1">The sequence shown here is derived from an EMBL/GenBank/DDBJ whole genome shotgun (WGS) entry which is preliminary data.</text>
</comment>
<sequence length="228" mass="24956">MTNWNSKGALEWEWEKVASLSPTVNILKQGQPSSHDIEGDNGSIYSSGGVGFSSLDLGHAASSKSSFSASADSLLEKGVNTPGEPTIGLKLGKRTYFEEFCVANSTKIPSISVVPKSFVTPTKRSRASYQSRQTPCCEVEGCNLNLKLANCRHRIFEIHSKGPKKVRVDERMLLGGTSAARLFEAELANHPIQPKDGSDRQFRLKGMSMGHCECVVGTLKHIEEKKWD</sequence>
<name>A0A8K0DZJ6_9ROSA</name>
<keyword evidence="2" id="KW-1185">Reference proteome</keyword>
<evidence type="ECO:0000313" key="2">
    <source>
        <dbReference type="Proteomes" id="UP000796880"/>
    </source>
</evidence>
<protein>
    <submittedName>
        <fullName evidence="1">Uncharacterized protein</fullName>
    </submittedName>
</protein>
<dbReference type="GO" id="GO:0003677">
    <property type="term" value="F:DNA binding"/>
    <property type="evidence" value="ECO:0007669"/>
    <property type="project" value="InterPro"/>
</dbReference>